<comment type="caution">
    <text evidence="9">The sequence shown here is derived from an EMBL/GenBank/DDBJ whole genome shotgun (WGS) entry which is preliminary data.</text>
</comment>
<keyword evidence="3" id="KW-0732">Signal</keyword>
<feature type="transmembrane region" description="Helical" evidence="7">
    <location>
        <begin position="424"/>
        <end position="448"/>
    </location>
</feature>
<evidence type="ECO:0000313" key="10">
    <source>
        <dbReference type="Proteomes" id="UP001286456"/>
    </source>
</evidence>
<keyword evidence="2" id="KW-0479">Metal-binding</keyword>
<keyword evidence="6" id="KW-0170">Cobalt</keyword>
<keyword evidence="10" id="KW-1185">Reference proteome</keyword>
<keyword evidence="7" id="KW-0812">Transmembrane</keyword>
<sequence length="509" mass="57966">MYLPKLIPFGMLLFQEHDTNKSANDLVRRAPDAVPRGYIIEHCTVPGVVALTFDDGPYTFTNHVLDLLDQYNAKATFFINGDNWSRHIDRKSTPWPETLRRMVDSGHQIGSHTWSHADLTAADSATRRKEMFLLEKALIKVLGRYPTYFRPPYATCSPQCLAEVEQMGYHVINFDVDPKDYLHNQPWTVDEAMRRFSQAVDAGQPSSSFLVLSHDVQEQTAKTLTPFMLQKIHERGYRAVTVGECLGDPPENWYQFSSPWETGTYLNRRFANSNRRRIIVIEQPGLHGLWYNDMLFIQPIPPYLFSTAFWDYIYEADLDLAKTLAGFMRSYCLLIRHEADFRLATGPSLNLIPRLPDDSGSEPEITFERFVDFMAQVERLDDAHVSPRYAYGFIRLSKLNSLSFLFFGRFAYFQVHRQLSTYVASFMAPVVTLFVVLSSVLSCMQVALAAQSTTAVSLSPAFAVVSNTFAIVVSIVAAVGIGLVVLLVVWVEMRNLVIFSLSLFRRPIF</sequence>
<reference evidence="9" key="2">
    <citation type="submission" date="2023-06" db="EMBL/GenBank/DDBJ databases">
        <authorList>
            <consortium name="Lawrence Berkeley National Laboratory"/>
            <person name="Haridas S."/>
            <person name="Hensen N."/>
            <person name="Bonometti L."/>
            <person name="Westerberg I."/>
            <person name="Brannstrom I.O."/>
            <person name="Guillou S."/>
            <person name="Cros-Aarteil S."/>
            <person name="Calhoun S."/>
            <person name="Kuo A."/>
            <person name="Mondo S."/>
            <person name="Pangilinan J."/>
            <person name="Riley R."/>
            <person name="Labutti K."/>
            <person name="Andreopoulos B."/>
            <person name="Lipzen A."/>
            <person name="Chen C."/>
            <person name="Yanf M."/>
            <person name="Daum C."/>
            <person name="Ng V."/>
            <person name="Clum A."/>
            <person name="Steindorff A."/>
            <person name="Ohm R."/>
            <person name="Martin F."/>
            <person name="Silar P."/>
            <person name="Natvig D."/>
            <person name="Lalanne C."/>
            <person name="Gautier V."/>
            <person name="Ament-Velasquez S.L."/>
            <person name="Kruys A."/>
            <person name="Hutchinson M.I."/>
            <person name="Powell A.J."/>
            <person name="Barry K."/>
            <person name="Miller A.N."/>
            <person name="Grigoriev I.V."/>
            <person name="Debuchy R."/>
            <person name="Gladieux P."/>
            <person name="Thoren M.H."/>
            <person name="Johannesson H."/>
        </authorList>
    </citation>
    <scope>NUCLEOTIDE SEQUENCE</scope>
    <source>
        <strain evidence="9">SMH4131-1</strain>
    </source>
</reference>
<dbReference type="Proteomes" id="UP001286456">
    <property type="component" value="Unassembled WGS sequence"/>
</dbReference>
<dbReference type="PANTHER" id="PTHR46471:SF2">
    <property type="entry name" value="CHITIN DEACETYLASE-RELATED"/>
    <property type="match status" value="1"/>
</dbReference>
<keyword evidence="7" id="KW-0472">Membrane</keyword>
<keyword evidence="5" id="KW-0119">Carbohydrate metabolism</keyword>
<evidence type="ECO:0000259" key="8">
    <source>
        <dbReference type="PROSITE" id="PS51677"/>
    </source>
</evidence>
<dbReference type="Pfam" id="PF01522">
    <property type="entry name" value="Polysacc_deac_1"/>
    <property type="match status" value="1"/>
</dbReference>
<evidence type="ECO:0000313" key="9">
    <source>
        <dbReference type="EMBL" id="KAK3334071.1"/>
    </source>
</evidence>
<dbReference type="GO" id="GO:0046872">
    <property type="term" value="F:metal ion binding"/>
    <property type="evidence" value="ECO:0007669"/>
    <property type="project" value="UniProtKB-KW"/>
</dbReference>
<evidence type="ECO:0000256" key="1">
    <source>
        <dbReference type="ARBA" id="ARBA00001941"/>
    </source>
</evidence>
<evidence type="ECO:0000256" key="6">
    <source>
        <dbReference type="ARBA" id="ARBA00023285"/>
    </source>
</evidence>
<dbReference type="InterPro" id="IPR046536">
    <property type="entry name" value="DUF6601"/>
</dbReference>
<reference evidence="9" key="1">
    <citation type="journal article" date="2023" name="Mol. Phylogenet. Evol.">
        <title>Genome-scale phylogeny and comparative genomics of the fungal order Sordariales.</title>
        <authorList>
            <person name="Hensen N."/>
            <person name="Bonometti L."/>
            <person name="Westerberg I."/>
            <person name="Brannstrom I.O."/>
            <person name="Guillou S."/>
            <person name="Cros-Aarteil S."/>
            <person name="Calhoun S."/>
            <person name="Haridas S."/>
            <person name="Kuo A."/>
            <person name="Mondo S."/>
            <person name="Pangilinan J."/>
            <person name="Riley R."/>
            <person name="LaButti K."/>
            <person name="Andreopoulos B."/>
            <person name="Lipzen A."/>
            <person name="Chen C."/>
            <person name="Yan M."/>
            <person name="Daum C."/>
            <person name="Ng V."/>
            <person name="Clum A."/>
            <person name="Steindorff A."/>
            <person name="Ohm R.A."/>
            <person name="Martin F."/>
            <person name="Silar P."/>
            <person name="Natvig D.O."/>
            <person name="Lalanne C."/>
            <person name="Gautier V."/>
            <person name="Ament-Velasquez S.L."/>
            <person name="Kruys A."/>
            <person name="Hutchinson M.I."/>
            <person name="Powell A.J."/>
            <person name="Barry K."/>
            <person name="Miller A.N."/>
            <person name="Grigoriev I.V."/>
            <person name="Debuchy R."/>
            <person name="Gladieux P."/>
            <person name="Hiltunen Thoren M."/>
            <person name="Johannesson H."/>
        </authorList>
    </citation>
    <scope>NUCLEOTIDE SEQUENCE</scope>
    <source>
        <strain evidence="9">SMH4131-1</strain>
    </source>
</reference>
<dbReference type="GO" id="GO:0016810">
    <property type="term" value="F:hydrolase activity, acting on carbon-nitrogen (but not peptide) bonds"/>
    <property type="evidence" value="ECO:0007669"/>
    <property type="project" value="InterPro"/>
</dbReference>
<evidence type="ECO:0000256" key="3">
    <source>
        <dbReference type="ARBA" id="ARBA00022729"/>
    </source>
</evidence>
<dbReference type="GO" id="GO:0005975">
    <property type="term" value="P:carbohydrate metabolic process"/>
    <property type="evidence" value="ECO:0007669"/>
    <property type="project" value="InterPro"/>
</dbReference>
<protein>
    <recommendedName>
        <fullName evidence="8">NodB homology domain-containing protein</fullName>
    </recommendedName>
</protein>
<organism evidence="9 10">
    <name type="scientific">Cercophora scortea</name>
    <dbReference type="NCBI Taxonomy" id="314031"/>
    <lineage>
        <taxon>Eukaryota</taxon>
        <taxon>Fungi</taxon>
        <taxon>Dikarya</taxon>
        <taxon>Ascomycota</taxon>
        <taxon>Pezizomycotina</taxon>
        <taxon>Sordariomycetes</taxon>
        <taxon>Sordariomycetidae</taxon>
        <taxon>Sordariales</taxon>
        <taxon>Lasiosphaeriaceae</taxon>
        <taxon>Cercophora</taxon>
    </lineage>
</organism>
<comment type="cofactor">
    <cofactor evidence="1">
        <name>Co(2+)</name>
        <dbReference type="ChEBI" id="CHEBI:48828"/>
    </cofactor>
</comment>
<feature type="domain" description="NodB homology" evidence="8">
    <location>
        <begin position="47"/>
        <end position="240"/>
    </location>
</feature>
<dbReference type="SUPFAM" id="SSF88713">
    <property type="entry name" value="Glycoside hydrolase/deacetylase"/>
    <property type="match status" value="1"/>
</dbReference>
<dbReference type="PANTHER" id="PTHR46471">
    <property type="entry name" value="CHITIN DEACETYLASE"/>
    <property type="match status" value="1"/>
</dbReference>
<dbReference type="PROSITE" id="PS51677">
    <property type="entry name" value="NODB"/>
    <property type="match status" value="1"/>
</dbReference>
<gene>
    <name evidence="9" type="ORF">B0T19DRAFT_440761</name>
</gene>
<accession>A0AAE0J0U7</accession>
<evidence type="ECO:0000256" key="2">
    <source>
        <dbReference type="ARBA" id="ARBA00022723"/>
    </source>
</evidence>
<dbReference type="InterPro" id="IPR002509">
    <property type="entry name" value="NODB_dom"/>
</dbReference>
<dbReference type="CDD" id="cd10951">
    <property type="entry name" value="CE4_ClCDA_like"/>
    <property type="match status" value="1"/>
</dbReference>
<dbReference type="Gene3D" id="3.20.20.370">
    <property type="entry name" value="Glycoside hydrolase/deacetylase"/>
    <property type="match status" value="1"/>
</dbReference>
<keyword evidence="7" id="KW-1133">Transmembrane helix</keyword>
<feature type="transmembrane region" description="Helical" evidence="7">
    <location>
        <begin position="389"/>
        <end position="412"/>
    </location>
</feature>
<dbReference type="Pfam" id="PF20246">
    <property type="entry name" value="DUF6601"/>
    <property type="match status" value="1"/>
</dbReference>
<dbReference type="EMBL" id="JAUEPO010000002">
    <property type="protein sequence ID" value="KAK3334071.1"/>
    <property type="molecule type" value="Genomic_DNA"/>
</dbReference>
<keyword evidence="4" id="KW-0378">Hydrolase</keyword>
<evidence type="ECO:0000256" key="5">
    <source>
        <dbReference type="ARBA" id="ARBA00023277"/>
    </source>
</evidence>
<dbReference type="InterPro" id="IPR011330">
    <property type="entry name" value="Glyco_hydro/deAcase_b/a-brl"/>
</dbReference>
<evidence type="ECO:0000256" key="4">
    <source>
        <dbReference type="ARBA" id="ARBA00022801"/>
    </source>
</evidence>
<evidence type="ECO:0000256" key="7">
    <source>
        <dbReference type="SAM" id="Phobius"/>
    </source>
</evidence>
<name>A0AAE0J0U7_9PEZI</name>
<dbReference type="AlphaFoldDB" id="A0AAE0J0U7"/>
<proteinExistence type="predicted"/>
<feature type="transmembrane region" description="Helical" evidence="7">
    <location>
        <begin position="468"/>
        <end position="491"/>
    </location>
</feature>